<evidence type="ECO:0000313" key="3">
    <source>
        <dbReference type="Proteomes" id="UP000030671"/>
    </source>
</evidence>
<feature type="region of interest" description="Disordered" evidence="1">
    <location>
        <begin position="107"/>
        <end position="128"/>
    </location>
</feature>
<keyword evidence="3" id="KW-1185">Reference proteome</keyword>
<evidence type="ECO:0000256" key="1">
    <source>
        <dbReference type="SAM" id="MobiDB-lite"/>
    </source>
</evidence>
<dbReference type="InParanoid" id="W4K517"/>
<feature type="region of interest" description="Disordered" evidence="1">
    <location>
        <begin position="1"/>
        <end position="68"/>
    </location>
</feature>
<dbReference type="HOGENOM" id="CLU_1415325_0_0_1"/>
<accession>W4K517</accession>
<dbReference type="AlphaFoldDB" id="W4K517"/>
<organism evidence="2 3">
    <name type="scientific">Heterobasidion irregulare (strain TC 32-1)</name>
    <dbReference type="NCBI Taxonomy" id="747525"/>
    <lineage>
        <taxon>Eukaryota</taxon>
        <taxon>Fungi</taxon>
        <taxon>Dikarya</taxon>
        <taxon>Basidiomycota</taxon>
        <taxon>Agaricomycotina</taxon>
        <taxon>Agaricomycetes</taxon>
        <taxon>Russulales</taxon>
        <taxon>Bondarzewiaceae</taxon>
        <taxon>Heterobasidion</taxon>
        <taxon>Heterobasidion annosum species complex</taxon>
    </lineage>
</organism>
<feature type="compositionally biased region" description="Gly residues" evidence="1">
    <location>
        <begin position="109"/>
        <end position="118"/>
    </location>
</feature>
<dbReference type="RefSeq" id="XP_009547597.1">
    <property type="nucleotide sequence ID" value="XM_009549302.1"/>
</dbReference>
<dbReference type="GeneID" id="20666507"/>
<evidence type="ECO:0000313" key="2">
    <source>
        <dbReference type="EMBL" id="ETW80902.1"/>
    </source>
</evidence>
<dbReference type="KEGG" id="hir:HETIRDRAFT_116021"/>
<sequence length="192" mass="19214">MLPSGVGVSASYEAGAGGTARPRRSTSEAAARSKAKFSVAAQHSSTAGSPSAPRAMPPACATDRSTGSRACDGVAAWRGTGDLGRVRGQVCEGAGAGQWDRKAEAVGEGPAGWRGQGPMGRVPRSSRGGVGKCRGWAGCVSGGASAAGRGPSAGVRRWDGSVEESDREAGRLLDRSGGVARSNGFVRGDRDA</sequence>
<name>W4K517_HETIT</name>
<gene>
    <name evidence="2" type="ORF">HETIRDRAFT_116021</name>
</gene>
<reference evidence="2 3" key="1">
    <citation type="journal article" date="2012" name="New Phytol.">
        <title>Insight into trade-off between wood decay and parasitism from the genome of a fungal forest pathogen.</title>
        <authorList>
            <person name="Olson A."/>
            <person name="Aerts A."/>
            <person name="Asiegbu F."/>
            <person name="Belbahri L."/>
            <person name="Bouzid O."/>
            <person name="Broberg A."/>
            <person name="Canback B."/>
            <person name="Coutinho P.M."/>
            <person name="Cullen D."/>
            <person name="Dalman K."/>
            <person name="Deflorio G."/>
            <person name="van Diepen L.T."/>
            <person name="Dunand C."/>
            <person name="Duplessis S."/>
            <person name="Durling M."/>
            <person name="Gonthier P."/>
            <person name="Grimwood J."/>
            <person name="Fossdal C.G."/>
            <person name="Hansson D."/>
            <person name="Henrissat B."/>
            <person name="Hietala A."/>
            <person name="Himmelstrand K."/>
            <person name="Hoffmeister D."/>
            <person name="Hogberg N."/>
            <person name="James T.Y."/>
            <person name="Karlsson M."/>
            <person name="Kohler A."/>
            <person name="Kues U."/>
            <person name="Lee Y.H."/>
            <person name="Lin Y.C."/>
            <person name="Lind M."/>
            <person name="Lindquist E."/>
            <person name="Lombard V."/>
            <person name="Lucas S."/>
            <person name="Lunden K."/>
            <person name="Morin E."/>
            <person name="Murat C."/>
            <person name="Park J."/>
            <person name="Raffaello T."/>
            <person name="Rouze P."/>
            <person name="Salamov A."/>
            <person name="Schmutz J."/>
            <person name="Solheim H."/>
            <person name="Stahlberg J."/>
            <person name="Velez H."/>
            <person name="de Vries R.P."/>
            <person name="Wiebenga A."/>
            <person name="Woodward S."/>
            <person name="Yakovlev I."/>
            <person name="Garbelotto M."/>
            <person name="Martin F."/>
            <person name="Grigoriev I.V."/>
            <person name="Stenlid J."/>
        </authorList>
    </citation>
    <scope>NUCLEOTIDE SEQUENCE [LARGE SCALE GENOMIC DNA]</scope>
    <source>
        <strain evidence="2 3">TC 32-1</strain>
    </source>
</reference>
<protein>
    <submittedName>
        <fullName evidence="2">Uncharacterized protein</fullName>
    </submittedName>
</protein>
<proteinExistence type="predicted"/>
<feature type="region of interest" description="Disordered" evidence="1">
    <location>
        <begin position="144"/>
        <end position="192"/>
    </location>
</feature>
<feature type="compositionally biased region" description="Low complexity" evidence="1">
    <location>
        <begin position="144"/>
        <end position="154"/>
    </location>
</feature>
<dbReference type="EMBL" id="KI925459">
    <property type="protein sequence ID" value="ETW80902.1"/>
    <property type="molecule type" value="Genomic_DNA"/>
</dbReference>
<dbReference type="Proteomes" id="UP000030671">
    <property type="component" value="Unassembled WGS sequence"/>
</dbReference>